<evidence type="ECO:0000256" key="1">
    <source>
        <dbReference type="SAM" id="SignalP"/>
    </source>
</evidence>
<dbReference type="EMBL" id="JAOVQO010000006">
    <property type="protein sequence ID" value="MCU9847820.1"/>
    <property type="molecule type" value="Genomic_DNA"/>
</dbReference>
<dbReference type="Proteomes" id="UP001209535">
    <property type="component" value="Unassembled WGS sequence"/>
</dbReference>
<feature type="signal peptide" evidence="1">
    <location>
        <begin position="1"/>
        <end position="26"/>
    </location>
</feature>
<evidence type="ECO:0000313" key="3">
    <source>
        <dbReference type="Proteomes" id="UP001209535"/>
    </source>
</evidence>
<evidence type="ECO:0000313" key="2">
    <source>
        <dbReference type="EMBL" id="MCU9847820.1"/>
    </source>
</evidence>
<proteinExistence type="predicted"/>
<comment type="caution">
    <text evidence="2">The sequence shown here is derived from an EMBL/GenBank/DDBJ whole genome shotgun (WGS) entry which is preliminary data.</text>
</comment>
<gene>
    <name evidence="2" type="ORF">OEZ60_07350</name>
</gene>
<name>A0ABT2X2G8_9RHOB</name>
<feature type="chain" id="PRO_5045052869" evidence="1">
    <location>
        <begin position="27"/>
        <end position="166"/>
    </location>
</feature>
<sequence length="166" mass="17641">MPKTPCPAAPAAILALSATLAGPAHADWQNTRWGMSAGEIEGLAGIRPATPELGFDSESQEALYAMDYTAAGIATLAAFLFARDDRAKGLAEVQLRVADSANCAKALGRLRATYGEEESADEGSLSSYHVWMPKEHGNRIVYMKLGGDYCSVTYQPILDGNTPGNF</sequence>
<dbReference type="RefSeq" id="WP_263334659.1">
    <property type="nucleotide sequence ID" value="NZ_JAOVQO010000006.1"/>
</dbReference>
<organism evidence="2 3">
    <name type="scientific">Albidovulum salinarum</name>
    <dbReference type="NCBI Taxonomy" id="2984153"/>
    <lineage>
        <taxon>Bacteria</taxon>
        <taxon>Pseudomonadati</taxon>
        <taxon>Pseudomonadota</taxon>
        <taxon>Alphaproteobacteria</taxon>
        <taxon>Rhodobacterales</taxon>
        <taxon>Paracoccaceae</taxon>
        <taxon>Albidovulum</taxon>
    </lineage>
</organism>
<reference evidence="2 3" key="1">
    <citation type="submission" date="2022-10" db="EMBL/GenBank/DDBJ databases">
        <title>Defluviimonas sp. nov., isolated from ocean surface sediments.</title>
        <authorList>
            <person name="He W."/>
            <person name="Wang L."/>
            <person name="Zhang D.-F."/>
        </authorList>
    </citation>
    <scope>NUCLEOTIDE SEQUENCE [LARGE SCALE GENOMIC DNA]</scope>
    <source>
        <strain evidence="2 3">WL0024</strain>
    </source>
</reference>
<keyword evidence="3" id="KW-1185">Reference proteome</keyword>
<accession>A0ABT2X2G8</accession>
<keyword evidence="1" id="KW-0732">Signal</keyword>
<protein>
    <submittedName>
        <fullName evidence="2">Uncharacterized protein</fullName>
    </submittedName>
</protein>